<feature type="transmembrane region" description="Helical" evidence="1">
    <location>
        <begin position="125"/>
        <end position="145"/>
    </location>
</feature>
<dbReference type="STRING" id="1274631.LMTR13_33705"/>
<feature type="transmembrane region" description="Helical" evidence="1">
    <location>
        <begin position="16"/>
        <end position="34"/>
    </location>
</feature>
<dbReference type="OrthoDB" id="7375734at2"/>
<gene>
    <name evidence="3" type="ORF">LMTR13_33705</name>
</gene>
<evidence type="ECO:0000256" key="1">
    <source>
        <dbReference type="SAM" id="Phobius"/>
    </source>
</evidence>
<dbReference type="InterPro" id="IPR009936">
    <property type="entry name" value="DUF1468"/>
</dbReference>
<evidence type="ECO:0000313" key="3">
    <source>
        <dbReference type="EMBL" id="ANW04364.1"/>
    </source>
</evidence>
<protein>
    <submittedName>
        <fullName evidence="3">Tripartite tricarboxylate transporter TctB</fullName>
    </submittedName>
</protein>
<name>A0A1B1UNR6_9BRAD</name>
<feature type="domain" description="DUF1468" evidence="2">
    <location>
        <begin position="17"/>
        <end position="154"/>
    </location>
</feature>
<feature type="transmembrane region" description="Helical" evidence="1">
    <location>
        <begin position="89"/>
        <end position="119"/>
    </location>
</feature>
<dbReference type="EMBL" id="CP016428">
    <property type="protein sequence ID" value="ANW04364.1"/>
    <property type="molecule type" value="Genomic_DNA"/>
</dbReference>
<keyword evidence="1" id="KW-1133">Transmembrane helix</keyword>
<dbReference type="Proteomes" id="UP000092839">
    <property type="component" value="Chromosome"/>
</dbReference>
<keyword evidence="1" id="KW-0472">Membrane</keyword>
<dbReference type="KEGG" id="bic:LMTR13_33705"/>
<evidence type="ECO:0000313" key="4">
    <source>
        <dbReference type="Proteomes" id="UP000092839"/>
    </source>
</evidence>
<keyword evidence="1" id="KW-0812">Transmembrane</keyword>
<proteinExistence type="predicted"/>
<dbReference type="Pfam" id="PF07331">
    <property type="entry name" value="TctB"/>
    <property type="match status" value="1"/>
</dbReference>
<organism evidence="3 4">
    <name type="scientific">Bradyrhizobium icense</name>
    <dbReference type="NCBI Taxonomy" id="1274631"/>
    <lineage>
        <taxon>Bacteria</taxon>
        <taxon>Pseudomonadati</taxon>
        <taxon>Pseudomonadota</taxon>
        <taxon>Alphaproteobacteria</taxon>
        <taxon>Hyphomicrobiales</taxon>
        <taxon>Nitrobacteraceae</taxon>
        <taxon>Bradyrhizobium</taxon>
    </lineage>
</organism>
<reference evidence="3 4" key="1">
    <citation type="submission" date="2016-07" db="EMBL/GenBank/DDBJ databases">
        <title>Complete genome sequence of Bradyrhizobium icense LMTR 13T, a potential inoculant strain isolated from lima bean (Phaseolus lunatus) in Peru.</title>
        <authorList>
            <person name="Ormeno-Orrillo E."/>
            <person name="Duran D."/>
            <person name="Rogel M.A."/>
            <person name="Rey L."/>
            <person name="Imperial J."/>
            <person name="Ruiz-Argueso T."/>
            <person name="Martinez-Romero E."/>
        </authorList>
    </citation>
    <scope>NUCLEOTIDE SEQUENCE [LARGE SCALE GENOMIC DNA]</scope>
    <source>
        <strain evidence="3 4">LMTR 13</strain>
    </source>
</reference>
<dbReference type="AlphaFoldDB" id="A0A1B1UNR6"/>
<evidence type="ECO:0000259" key="2">
    <source>
        <dbReference type="Pfam" id="PF07331"/>
    </source>
</evidence>
<accession>A0A1B1UNR6</accession>
<sequence length="161" mass="17630">MSNDSDVKFRLNNSELWGGLIGLALGGFVVWSGLKLKLGTVNDPGAGFVLFYTGILICLFAAAIIIAALTEGGPTFGSRWENTRWTKPVIIIACLIAFAFSLNTFGFLLSSIPLMVLLLRLVDPVRWQITIPIALLVPLGMWWILKRLLLIQLPSGIFEIG</sequence>
<keyword evidence="4" id="KW-1185">Reference proteome</keyword>
<feature type="transmembrane region" description="Helical" evidence="1">
    <location>
        <begin position="46"/>
        <end position="69"/>
    </location>
</feature>
<dbReference type="RefSeq" id="WP_065731513.1">
    <property type="nucleotide sequence ID" value="NZ_CP016428.1"/>
</dbReference>